<gene>
    <name evidence="2" type="ORF">HUT05_16520</name>
</gene>
<name>A0A7H8T5P6_STRCX</name>
<organism evidence="2 3">
    <name type="scientific">Streptomyces chartreusis</name>
    <dbReference type="NCBI Taxonomy" id="1969"/>
    <lineage>
        <taxon>Bacteria</taxon>
        <taxon>Bacillati</taxon>
        <taxon>Actinomycetota</taxon>
        <taxon>Actinomycetes</taxon>
        <taxon>Kitasatosporales</taxon>
        <taxon>Streptomycetaceae</taxon>
        <taxon>Streptomyces</taxon>
    </lineage>
</organism>
<evidence type="ECO:0000313" key="2">
    <source>
        <dbReference type="EMBL" id="QKZ18825.1"/>
    </source>
</evidence>
<proteinExistence type="predicted"/>
<dbReference type="Proteomes" id="UP000509418">
    <property type="component" value="Chromosome"/>
</dbReference>
<dbReference type="PANTHER" id="PTHR30007">
    <property type="entry name" value="PHP DOMAIN PROTEIN"/>
    <property type="match status" value="1"/>
</dbReference>
<dbReference type="Pfam" id="PF13340">
    <property type="entry name" value="DUF4096"/>
    <property type="match status" value="1"/>
</dbReference>
<accession>A0A7H8T5P6</accession>
<dbReference type="PANTHER" id="PTHR30007:SF0">
    <property type="entry name" value="TRANSPOSASE"/>
    <property type="match status" value="1"/>
</dbReference>
<evidence type="ECO:0000259" key="1">
    <source>
        <dbReference type="Pfam" id="PF13340"/>
    </source>
</evidence>
<dbReference type="EMBL" id="CP056041">
    <property type="protein sequence ID" value="QKZ18825.1"/>
    <property type="molecule type" value="Genomic_DNA"/>
</dbReference>
<sequence length="71" mass="8278">MTPHGPYPGNLSDTRWSLIEPALTTWRDQRRARAVDIGQPPEHDLRQIMNAILYVDRTGIPWRYLPHDFAP</sequence>
<dbReference type="RefSeq" id="WP_176575572.1">
    <property type="nucleotide sequence ID" value="NZ_CBDRGH010000053.1"/>
</dbReference>
<keyword evidence="3" id="KW-1185">Reference proteome</keyword>
<feature type="domain" description="Insertion element IS402-like" evidence="1">
    <location>
        <begin position="11"/>
        <end position="71"/>
    </location>
</feature>
<reference evidence="2 3" key="1">
    <citation type="submission" date="2020-06" db="EMBL/GenBank/DDBJ databases">
        <title>Genome mining for natural products.</title>
        <authorList>
            <person name="Zhang B."/>
            <person name="Shi J."/>
            <person name="Ge H."/>
        </authorList>
    </citation>
    <scope>NUCLEOTIDE SEQUENCE [LARGE SCALE GENOMIC DNA]</scope>
    <source>
        <strain evidence="2 3">NA02069</strain>
    </source>
</reference>
<evidence type="ECO:0000313" key="3">
    <source>
        <dbReference type="Proteomes" id="UP000509418"/>
    </source>
</evidence>
<dbReference type="InterPro" id="IPR025161">
    <property type="entry name" value="IS402-like_dom"/>
</dbReference>
<dbReference type="AlphaFoldDB" id="A0A7H8T5P6"/>
<protein>
    <submittedName>
        <fullName evidence="2">Transposase</fullName>
    </submittedName>
</protein>